<organism evidence="1">
    <name type="scientific">uncultured Prevotella sp</name>
    <dbReference type="NCBI Taxonomy" id="159272"/>
    <lineage>
        <taxon>Bacteria</taxon>
        <taxon>Pseudomonadati</taxon>
        <taxon>Bacteroidota</taxon>
        <taxon>Bacteroidia</taxon>
        <taxon>Bacteroidales</taxon>
        <taxon>Prevotellaceae</taxon>
        <taxon>Prevotella</taxon>
        <taxon>environmental samples</taxon>
    </lineage>
</organism>
<dbReference type="EMBL" id="MN990733">
    <property type="protein sequence ID" value="QIM10178.1"/>
    <property type="molecule type" value="Genomic_DNA"/>
</dbReference>
<accession>A0A6G8F1Y6</accession>
<sequence length="77" mass="9201">MQSYEKLFVKWYWGMDKLIGCEEPARAEGANIRLVGKYMRIMAEQEKMKISWQYSLANVGFTDCRQIEPTWLYICRP</sequence>
<protein>
    <submittedName>
        <fullName evidence="1">Uncharacterized protein</fullName>
    </submittedName>
</protein>
<gene>
    <name evidence="1" type="ORF">Prevot485_2770</name>
</gene>
<name>A0A6G8F1Y6_9BACT</name>
<reference evidence="1" key="1">
    <citation type="journal article" date="2020" name="J. ISSAAS">
        <title>Lactobacilli and other gastrointestinal microbiota of Peromyscus leucopus, reservoir host for agents of Lyme disease and other zoonoses in North America.</title>
        <authorList>
            <person name="Milovic A."/>
            <person name="Bassam K."/>
            <person name="Shao H."/>
            <person name="Chatzistamou I."/>
            <person name="Tufts D.M."/>
            <person name="Diuk-Wasser M."/>
            <person name="Barbour A.G."/>
        </authorList>
    </citation>
    <scope>NUCLEOTIDE SEQUENCE</scope>
    <source>
        <strain evidence="1">LL70</strain>
    </source>
</reference>
<dbReference type="AlphaFoldDB" id="A0A6G8F1Y6"/>
<proteinExistence type="predicted"/>
<evidence type="ECO:0000313" key="1">
    <source>
        <dbReference type="EMBL" id="QIM10178.1"/>
    </source>
</evidence>